<dbReference type="CDD" id="cd02196">
    <property type="entry name" value="PurM"/>
    <property type="match status" value="1"/>
</dbReference>
<dbReference type="Gene3D" id="3.90.650.10">
    <property type="entry name" value="PurM-like C-terminal domain"/>
    <property type="match status" value="1"/>
</dbReference>
<name>A0A318STL0_9DEIO</name>
<dbReference type="AlphaFoldDB" id="A0A318STL0"/>
<dbReference type="Pfam" id="PF00586">
    <property type="entry name" value="AIRS"/>
    <property type="match status" value="1"/>
</dbReference>
<keyword evidence="19" id="KW-1185">Reference proteome</keyword>
<dbReference type="RefSeq" id="WP_110885197.1">
    <property type="nucleotide sequence ID" value="NZ_QJSX01000001.1"/>
</dbReference>
<protein>
    <recommendedName>
        <fullName evidence="5 15">Phosphoribosylformylglycinamidine cyclo-ligase</fullName>
        <ecNumber evidence="4 15">6.3.3.1</ecNumber>
    </recommendedName>
    <alternativeName>
        <fullName evidence="12 15">AIR synthase</fullName>
    </alternativeName>
    <alternativeName>
        <fullName evidence="13 15">AIRS</fullName>
    </alternativeName>
    <alternativeName>
        <fullName evidence="11 15">Phosphoribosyl-aminoimidazole synthetase</fullName>
    </alternativeName>
</protein>
<sequence length="350" mass="36056">MSETNDSAYKRAGVDIDAGARAVDLMRAAVARTHTKDVLAGLGSFGGLFRASALAAMEDAVLVASTDGVGTKTKVASRVGRYDGLGHDIVNHCVNDILVQGARPLFFLDYVAMGKLVPETVAAFVTGAARACEALGVALLGGETAEMPGVYVEGELDVVGTIVGAVDRPKLVDGSRLSAGDVIVALPSAGLHTNGYSLARSALALLDWNEVRADLGTSISDALLVAHRSYLAAFDALTSAGVDVRGMSHITGGGLVDNPPRVLPQGLGIVFREGSWEIPPLFTLIEREGGVSRGEAYRALNMGVGFLFMLPADEVSAALSALRSAGETPFVIGEVEAGSGVRFAASEAAS</sequence>
<dbReference type="EMBL" id="QJSX01000001">
    <property type="protein sequence ID" value="PYE56576.1"/>
    <property type="molecule type" value="Genomic_DNA"/>
</dbReference>
<evidence type="ECO:0000256" key="2">
    <source>
        <dbReference type="ARBA" id="ARBA00004686"/>
    </source>
</evidence>
<evidence type="ECO:0000313" key="18">
    <source>
        <dbReference type="EMBL" id="PYE56576.1"/>
    </source>
</evidence>
<comment type="subcellular location">
    <subcellularLocation>
        <location evidence="1 15">Cytoplasm</location>
    </subcellularLocation>
</comment>
<accession>A0A318STL0</accession>
<reference evidence="18 19" key="1">
    <citation type="submission" date="2018-06" db="EMBL/GenBank/DDBJ databases">
        <title>Genomic Encyclopedia of Type Strains, Phase IV (KMG-IV): sequencing the most valuable type-strain genomes for metagenomic binning, comparative biology and taxonomic classification.</title>
        <authorList>
            <person name="Goeker M."/>
        </authorList>
    </citation>
    <scope>NUCLEOTIDE SEQUENCE [LARGE SCALE GENOMIC DNA]</scope>
    <source>
        <strain evidence="18 19">DSM 18048</strain>
    </source>
</reference>
<dbReference type="GO" id="GO:0004641">
    <property type="term" value="F:phosphoribosylformylglycinamidine cyclo-ligase activity"/>
    <property type="evidence" value="ECO:0007669"/>
    <property type="project" value="UniProtKB-UniRule"/>
</dbReference>
<evidence type="ECO:0000259" key="16">
    <source>
        <dbReference type="Pfam" id="PF00586"/>
    </source>
</evidence>
<dbReference type="InterPro" id="IPR010918">
    <property type="entry name" value="PurM-like_C_dom"/>
</dbReference>
<dbReference type="NCBIfam" id="TIGR00878">
    <property type="entry name" value="purM"/>
    <property type="match status" value="1"/>
</dbReference>
<keyword evidence="10 15" id="KW-0067">ATP-binding</keyword>
<feature type="domain" description="PurM-like N-terminal" evidence="16">
    <location>
        <begin position="57"/>
        <end position="166"/>
    </location>
</feature>
<evidence type="ECO:0000256" key="3">
    <source>
        <dbReference type="ARBA" id="ARBA00010280"/>
    </source>
</evidence>
<dbReference type="PANTHER" id="PTHR10520">
    <property type="entry name" value="TRIFUNCTIONAL PURINE BIOSYNTHETIC PROTEIN ADENOSINE-3-RELATED"/>
    <property type="match status" value="1"/>
</dbReference>
<dbReference type="UniPathway" id="UPA00074">
    <property type="reaction ID" value="UER00129"/>
</dbReference>
<dbReference type="Pfam" id="PF02769">
    <property type="entry name" value="AIRS_C"/>
    <property type="match status" value="1"/>
</dbReference>
<evidence type="ECO:0000256" key="6">
    <source>
        <dbReference type="ARBA" id="ARBA00022490"/>
    </source>
</evidence>
<dbReference type="InterPro" id="IPR004733">
    <property type="entry name" value="PurM_cligase"/>
</dbReference>
<evidence type="ECO:0000256" key="11">
    <source>
        <dbReference type="ARBA" id="ARBA00031908"/>
    </source>
</evidence>
<evidence type="ECO:0000256" key="4">
    <source>
        <dbReference type="ARBA" id="ARBA00013047"/>
    </source>
</evidence>
<dbReference type="SUPFAM" id="SSF56042">
    <property type="entry name" value="PurM C-terminal domain-like"/>
    <property type="match status" value="1"/>
</dbReference>
<evidence type="ECO:0000313" key="19">
    <source>
        <dbReference type="Proteomes" id="UP000248326"/>
    </source>
</evidence>
<keyword evidence="7 15" id="KW-0436">Ligase</keyword>
<comment type="catalytic activity">
    <reaction evidence="14 15">
        <text>2-formamido-N(1)-(5-O-phospho-beta-D-ribosyl)acetamidine + ATP = 5-amino-1-(5-phospho-beta-D-ribosyl)imidazole + ADP + phosphate + H(+)</text>
        <dbReference type="Rhea" id="RHEA:23032"/>
        <dbReference type="ChEBI" id="CHEBI:15378"/>
        <dbReference type="ChEBI" id="CHEBI:30616"/>
        <dbReference type="ChEBI" id="CHEBI:43474"/>
        <dbReference type="ChEBI" id="CHEBI:137981"/>
        <dbReference type="ChEBI" id="CHEBI:147287"/>
        <dbReference type="ChEBI" id="CHEBI:456216"/>
        <dbReference type="EC" id="6.3.3.1"/>
    </reaction>
</comment>
<dbReference type="PANTHER" id="PTHR10520:SF12">
    <property type="entry name" value="TRIFUNCTIONAL PURINE BIOSYNTHETIC PROTEIN ADENOSINE-3"/>
    <property type="match status" value="1"/>
</dbReference>
<dbReference type="InterPro" id="IPR036921">
    <property type="entry name" value="PurM-like_N_sf"/>
</dbReference>
<dbReference type="SUPFAM" id="SSF55326">
    <property type="entry name" value="PurM N-terminal domain-like"/>
    <property type="match status" value="1"/>
</dbReference>
<evidence type="ECO:0000256" key="9">
    <source>
        <dbReference type="ARBA" id="ARBA00022755"/>
    </source>
</evidence>
<evidence type="ECO:0000259" key="17">
    <source>
        <dbReference type="Pfam" id="PF02769"/>
    </source>
</evidence>
<comment type="caution">
    <text evidence="18">The sequence shown here is derived from an EMBL/GenBank/DDBJ whole genome shotgun (WGS) entry which is preliminary data.</text>
</comment>
<dbReference type="InterPro" id="IPR016188">
    <property type="entry name" value="PurM-like_N"/>
</dbReference>
<dbReference type="GO" id="GO:0004637">
    <property type="term" value="F:phosphoribosylamine-glycine ligase activity"/>
    <property type="evidence" value="ECO:0007669"/>
    <property type="project" value="TreeGrafter"/>
</dbReference>
<dbReference type="Proteomes" id="UP000248326">
    <property type="component" value="Unassembled WGS sequence"/>
</dbReference>
<evidence type="ECO:0000256" key="7">
    <source>
        <dbReference type="ARBA" id="ARBA00022598"/>
    </source>
</evidence>
<comment type="similarity">
    <text evidence="3 15">Belongs to the AIR synthase family.</text>
</comment>
<evidence type="ECO:0000256" key="10">
    <source>
        <dbReference type="ARBA" id="ARBA00022840"/>
    </source>
</evidence>
<keyword evidence="9 15" id="KW-0658">Purine biosynthesis</keyword>
<feature type="domain" description="PurM-like C-terminal" evidence="17">
    <location>
        <begin position="179"/>
        <end position="342"/>
    </location>
</feature>
<proteinExistence type="inferred from homology"/>
<keyword evidence="8 15" id="KW-0547">Nucleotide-binding</keyword>
<dbReference type="GO" id="GO:0006189">
    <property type="term" value="P:'de novo' IMP biosynthetic process"/>
    <property type="evidence" value="ECO:0007669"/>
    <property type="project" value="UniProtKB-UniRule"/>
</dbReference>
<dbReference type="GO" id="GO:0005829">
    <property type="term" value="C:cytosol"/>
    <property type="evidence" value="ECO:0007669"/>
    <property type="project" value="TreeGrafter"/>
</dbReference>
<dbReference type="OrthoDB" id="9802507at2"/>
<evidence type="ECO:0000256" key="12">
    <source>
        <dbReference type="ARBA" id="ARBA00032931"/>
    </source>
</evidence>
<organism evidence="18 19">
    <name type="scientific">Deinococcus yavapaiensis KR-236</name>
    <dbReference type="NCBI Taxonomy" id="694435"/>
    <lineage>
        <taxon>Bacteria</taxon>
        <taxon>Thermotogati</taxon>
        <taxon>Deinococcota</taxon>
        <taxon>Deinococci</taxon>
        <taxon>Deinococcales</taxon>
        <taxon>Deinococcaceae</taxon>
        <taxon>Deinococcus</taxon>
    </lineage>
</organism>
<evidence type="ECO:0000256" key="15">
    <source>
        <dbReference type="HAMAP-Rule" id="MF_00741"/>
    </source>
</evidence>
<dbReference type="EC" id="6.3.3.1" evidence="4 15"/>
<evidence type="ECO:0000256" key="13">
    <source>
        <dbReference type="ARBA" id="ARBA00033093"/>
    </source>
</evidence>
<dbReference type="GO" id="GO:0046084">
    <property type="term" value="P:adenine biosynthetic process"/>
    <property type="evidence" value="ECO:0007669"/>
    <property type="project" value="TreeGrafter"/>
</dbReference>
<evidence type="ECO:0000256" key="1">
    <source>
        <dbReference type="ARBA" id="ARBA00004496"/>
    </source>
</evidence>
<evidence type="ECO:0000256" key="8">
    <source>
        <dbReference type="ARBA" id="ARBA00022741"/>
    </source>
</evidence>
<dbReference type="Gene3D" id="3.30.1330.10">
    <property type="entry name" value="PurM-like, N-terminal domain"/>
    <property type="match status" value="1"/>
</dbReference>
<dbReference type="HAMAP" id="MF_00741">
    <property type="entry name" value="AIRS"/>
    <property type="match status" value="1"/>
</dbReference>
<dbReference type="InterPro" id="IPR036676">
    <property type="entry name" value="PurM-like_C_sf"/>
</dbReference>
<gene>
    <name evidence="15" type="primary">purM</name>
    <name evidence="18" type="ORF">DES52_101381</name>
</gene>
<evidence type="ECO:0000256" key="5">
    <source>
        <dbReference type="ARBA" id="ARBA00020367"/>
    </source>
</evidence>
<dbReference type="FunFam" id="3.90.650.10:FF:000011">
    <property type="entry name" value="Phosphoribosylformylglycinamidine cyclo-ligase"/>
    <property type="match status" value="1"/>
</dbReference>
<evidence type="ECO:0000256" key="14">
    <source>
        <dbReference type="ARBA" id="ARBA00049057"/>
    </source>
</evidence>
<keyword evidence="6 15" id="KW-0963">Cytoplasm</keyword>
<dbReference type="GO" id="GO:0005524">
    <property type="term" value="F:ATP binding"/>
    <property type="evidence" value="ECO:0007669"/>
    <property type="project" value="UniProtKB-KW"/>
</dbReference>
<comment type="pathway">
    <text evidence="2 15">Purine metabolism; IMP biosynthesis via de novo pathway; 5-amino-1-(5-phospho-D-ribosyl)imidazole from N(2)-formyl-N(1)-(5-phospho-D-ribosyl)glycinamide: step 2/2.</text>
</comment>